<dbReference type="Gene3D" id="1.20.5.430">
    <property type="match status" value="1"/>
</dbReference>
<reference evidence="6" key="1">
    <citation type="submission" date="2025-08" db="UniProtKB">
        <authorList>
            <consortium name="RefSeq"/>
        </authorList>
    </citation>
    <scope>IDENTIFICATION</scope>
</reference>
<comment type="similarity">
    <text evidence="1">Belongs to the HSBP1 family.</text>
</comment>
<dbReference type="CTD" id="440498"/>
<evidence type="ECO:0000313" key="5">
    <source>
        <dbReference type="Proteomes" id="UP000694906"/>
    </source>
</evidence>
<dbReference type="FunFam" id="1.20.5.430:FF:000004">
    <property type="entry name" value="heat shock factor-binding protein 1-like protein 1"/>
    <property type="match status" value="1"/>
</dbReference>
<dbReference type="GeneID" id="101724263"/>
<dbReference type="AlphaFoldDB" id="A0AAX6RLV7"/>
<dbReference type="PANTHER" id="PTHR19424:SF4">
    <property type="entry name" value="HEAT SHOCK FACTOR-BINDING PROTEIN 1-LIKE PROTEIN 1"/>
    <property type="match status" value="1"/>
</dbReference>
<dbReference type="GO" id="GO:0005829">
    <property type="term" value="C:cytosol"/>
    <property type="evidence" value="ECO:0007669"/>
    <property type="project" value="TreeGrafter"/>
</dbReference>
<dbReference type="RefSeq" id="XP_021097788.1">
    <property type="nucleotide sequence ID" value="XM_021242129.1"/>
</dbReference>
<dbReference type="GO" id="GO:0070370">
    <property type="term" value="P:cellular heat acclimation"/>
    <property type="evidence" value="ECO:0007669"/>
    <property type="project" value="TreeGrafter"/>
</dbReference>
<name>A0AAX6RLV7_HETGA</name>
<dbReference type="GO" id="GO:0005634">
    <property type="term" value="C:nucleus"/>
    <property type="evidence" value="ECO:0007669"/>
    <property type="project" value="TreeGrafter"/>
</dbReference>
<gene>
    <name evidence="6" type="primary">Hsbp1l1</name>
</gene>
<dbReference type="GO" id="GO:0003714">
    <property type="term" value="F:transcription corepressor activity"/>
    <property type="evidence" value="ECO:0007669"/>
    <property type="project" value="InterPro"/>
</dbReference>
<accession>A0AAX6RLV7</accession>
<evidence type="ECO:0000256" key="4">
    <source>
        <dbReference type="SAM" id="Coils"/>
    </source>
</evidence>
<dbReference type="PANTHER" id="PTHR19424">
    <property type="entry name" value="HEAT SHOCK FACTOR BINDING PROTEIN 1"/>
    <property type="match status" value="1"/>
</dbReference>
<protein>
    <recommendedName>
        <fullName evidence="3">Heat shock factor-binding protein 1-like protein 1</fullName>
    </recommendedName>
</protein>
<feature type="coiled-coil region" evidence="4">
    <location>
        <begin position="11"/>
        <end position="60"/>
    </location>
</feature>
<evidence type="ECO:0000256" key="1">
    <source>
        <dbReference type="ARBA" id="ARBA00006349"/>
    </source>
</evidence>
<evidence type="ECO:0000313" key="6">
    <source>
        <dbReference type="RefSeq" id="XP_021097788.1"/>
    </source>
</evidence>
<evidence type="ECO:0000256" key="3">
    <source>
        <dbReference type="ARBA" id="ARBA00067977"/>
    </source>
</evidence>
<proteinExistence type="inferred from homology"/>
<dbReference type="Pfam" id="PF06825">
    <property type="entry name" value="HSBP1"/>
    <property type="match status" value="1"/>
</dbReference>
<organism evidence="5 6">
    <name type="scientific">Heterocephalus glaber</name>
    <name type="common">Naked mole rat</name>
    <dbReference type="NCBI Taxonomy" id="10181"/>
    <lineage>
        <taxon>Eukaryota</taxon>
        <taxon>Metazoa</taxon>
        <taxon>Chordata</taxon>
        <taxon>Craniata</taxon>
        <taxon>Vertebrata</taxon>
        <taxon>Euteleostomi</taxon>
        <taxon>Mammalia</taxon>
        <taxon>Eutheria</taxon>
        <taxon>Euarchontoglires</taxon>
        <taxon>Glires</taxon>
        <taxon>Rodentia</taxon>
        <taxon>Hystricomorpha</taxon>
        <taxon>Bathyergidae</taxon>
        <taxon>Heterocephalus</taxon>
    </lineage>
</organism>
<sequence length="126" mass="14840">MDTQAPEAPPGEELRDKAENLLQELQEHFQALTETLNHRMEEMGNRIEDLQKNVNDLMVQAGIENCFKEQMRWKTEILCEKDSTCQMMLTLKMKSPLRPQWLQADSSKETRDLSYTTRRTWILPIT</sequence>
<keyword evidence="2 4" id="KW-0175">Coiled coil</keyword>
<keyword evidence="5" id="KW-1185">Reference proteome</keyword>
<dbReference type="InterPro" id="IPR009643">
    <property type="entry name" value="HS1-bd"/>
</dbReference>
<evidence type="ECO:0000256" key="2">
    <source>
        <dbReference type="ARBA" id="ARBA00023054"/>
    </source>
</evidence>
<dbReference type="Proteomes" id="UP000694906">
    <property type="component" value="Unplaced"/>
</dbReference>